<dbReference type="Proteomes" id="UP000054279">
    <property type="component" value="Unassembled WGS sequence"/>
</dbReference>
<dbReference type="AlphaFoldDB" id="A0A0C9VNC9"/>
<proteinExistence type="predicted"/>
<evidence type="ECO:0000313" key="2">
    <source>
        <dbReference type="EMBL" id="KIJ43472.1"/>
    </source>
</evidence>
<organism evidence="2 3">
    <name type="scientific">Sphaerobolus stellatus (strain SS14)</name>
    <dbReference type="NCBI Taxonomy" id="990650"/>
    <lineage>
        <taxon>Eukaryota</taxon>
        <taxon>Fungi</taxon>
        <taxon>Dikarya</taxon>
        <taxon>Basidiomycota</taxon>
        <taxon>Agaricomycotina</taxon>
        <taxon>Agaricomycetes</taxon>
        <taxon>Phallomycetidae</taxon>
        <taxon>Geastrales</taxon>
        <taxon>Sphaerobolaceae</taxon>
        <taxon>Sphaerobolus</taxon>
    </lineage>
</organism>
<accession>A0A0C9VNC9</accession>
<name>A0A0C9VNC9_SPHS4</name>
<feature type="signal peptide" evidence="1">
    <location>
        <begin position="1"/>
        <end position="19"/>
    </location>
</feature>
<feature type="chain" id="PRO_5002221779" evidence="1">
    <location>
        <begin position="20"/>
        <end position="122"/>
    </location>
</feature>
<keyword evidence="3" id="KW-1185">Reference proteome</keyword>
<evidence type="ECO:0000313" key="3">
    <source>
        <dbReference type="Proteomes" id="UP000054279"/>
    </source>
</evidence>
<gene>
    <name evidence="2" type="ORF">M422DRAFT_253364</name>
</gene>
<protein>
    <submittedName>
        <fullName evidence="2">Unplaced genomic scaffold SPHSTscaffold_48, whole genome shotgun sequence</fullName>
    </submittedName>
</protein>
<dbReference type="EMBL" id="KN837123">
    <property type="protein sequence ID" value="KIJ43472.1"/>
    <property type="molecule type" value="Genomic_DNA"/>
</dbReference>
<keyword evidence="1" id="KW-0732">Signal</keyword>
<reference evidence="2 3" key="1">
    <citation type="submission" date="2014-06" db="EMBL/GenBank/DDBJ databases">
        <title>Evolutionary Origins and Diversification of the Mycorrhizal Mutualists.</title>
        <authorList>
            <consortium name="DOE Joint Genome Institute"/>
            <consortium name="Mycorrhizal Genomics Consortium"/>
            <person name="Kohler A."/>
            <person name="Kuo A."/>
            <person name="Nagy L.G."/>
            <person name="Floudas D."/>
            <person name="Copeland A."/>
            <person name="Barry K.W."/>
            <person name="Cichocki N."/>
            <person name="Veneault-Fourrey C."/>
            <person name="LaButti K."/>
            <person name="Lindquist E.A."/>
            <person name="Lipzen A."/>
            <person name="Lundell T."/>
            <person name="Morin E."/>
            <person name="Murat C."/>
            <person name="Riley R."/>
            <person name="Ohm R."/>
            <person name="Sun H."/>
            <person name="Tunlid A."/>
            <person name="Henrissat B."/>
            <person name="Grigoriev I.V."/>
            <person name="Hibbett D.S."/>
            <person name="Martin F."/>
        </authorList>
    </citation>
    <scope>NUCLEOTIDE SEQUENCE [LARGE SCALE GENOMIC DNA]</scope>
    <source>
        <strain evidence="2 3">SS14</strain>
    </source>
</reference>
<evidence type="ECO:0000256" key="1">
    <source>
        <dbReference type="SAM" id="SignalP"/>
    </source>
</evidence>
<sequence>MPSYGDALLAFVWPFFSLATRCLYCMRTVVDEDADPVQLKKRAFDSLFSCNPAPVVIPSSSSRFLSDLTSFLRPPMVFKFRVLDPSKNQCRTRQECTTQYSVSGSWKFMRIYIQRHEAGIEN</sequence>
<dbReference type="HOGENOM" id="CLU_2028232_0_0_1"/>